<feature type="coiled-coil region" evidence="1">
    <location>
        <begin position="5"/>
        <end position="39"/>
    </location>
</feature>
<keyword evidence="4" id="KW-1185">Reference proteome</keyword>
<comment type="caution">
    <text evidence="3">The sequence shown here is derived from an EMBL/GenBank/DDBJ whole genome shotgun (WGS) entry which is preliminary data.</text>
</comment>
<dbReference type="Proteomes" id="UP000188268">
    <property type="component" value="Unassembled WGS sequence"/>
</dbReference>
<dbReference type="OrthoDB" id="1724165at2759"/>
<feature type="region of interest" description="Disordered" evidence="2">
    <location>
        <begin position="438"/>
        <end position="460"/>
    </location>
</feature>
<evidence type="ECO:0000313" key="3">
    <source>
        <dbReference type="EMBL" id="OMO66862.1"/>
    </source>
</evidence>
<evidence type="ECO:0000256" key="2">
    <source>
        <dbReference type="SAM" id="MobiDB-lite"/>
    </source>
</evidence>
<organism evidence="3 4">
    <name type="scientific">Corchorus capsularis</name>
    <name type="common">Jute</name>
    <dbReference type="NCBI Taxonomy" id="210143"/>
    <lineage>
        <taxon>Eukaryota</taxon>
        <taxon>Viridiplantae</taxon>
        <taxon>Streptophyta</taxon>
        <taxon>Embryophyta</taxon>
        <taxon>Tracheophyta</taxon>
        <taxon>Spermatophyta</taxon>
        <taxon>Magnoliopsida</taxon>
        <taxon>eudicotyledons</taxon>
        <taxon>Gunneridae</taxon>
        <taxon>Pentapetalae</taxon>
        <taxon>rosids</taxon>
        <taxon>malvids</taxon>
        <taxon>Malvales</taxon>
        <taxon>Malvaceae</taxon>
        <taxon>Grewioideae</taxon>
        <taxon>Apeibeae</taxon>
        <taxon>Corchorus</taxon>
    </lineage>
</organism>
<evidence type="ECO:0000313" key="4">
    <source>
        <dbReference type="Proteomes" id="UP000188268"/>
    </source>
</evidence>
<keyword evidence="1" id="KW-0175">Coiled coil</keyword>
<reference evidence="3 4" key="1">
    <citation type="submission" date="2013-09" db="EMBL/GenBank/DDBJ databases">
        <title>Corchorus capsularis genome sequencing.</title>
        <authorList>
            <person name="Alam M."/>
            <person name="Haque M.S."/>
            <person name="Islam M.S."/>
            <person name="Emdad E.M."/>
            <person name="Islam M.M."/>
            <person name="Ahmed B."/>
            <person name="Halim A."/>
            <person name="Hossen Q.M.M."/>
            <person name="Hossain M.Z."/>
            <person name="Ahmed R."/>
            <person name="Khan M.M."/>
            <person name="Islam R."/>
            <person name="Rashid M.M."/>
            <person name="Khan S.A."/>
            <person name="Rahman M.S."/>
            <person name="Alam M."/>
        </authorList>
    </citation>
    <scope>NUCLEOTIDE SEQUENCE [LARGE SCALE GENOMIC DNA]</scope>
    <source>
        <strain evidence="4">cv. CVL-1</strain>
        <tissue evidence="3">Whole seedling</tissue>
    </source>
</reference>
<sequence>MVCRDEEAKRREETMNAQLEQMKRMLLQLMKEKNLVEDTQKVEDPTRGIFGINLGLTGANRVVTENVSPFPTSNGTQCIFRPLPGITDNQEKNTKTDRAPTIEVIGNMVQTDLSLTSSTSLPGLLRVLESEEIHKRPAKTKVENDSSGIVEEIIEGVIRTRQLDNLRGQNKENPMGQKEKKGNVHSRLGPRVLRCYRCSSRNFRYPYPYGPYGYFAPPPTCYYQYPGNFNSIGRAPFHSKTYHLQPPQKFQATNEGHIKEKAPISPIPNTYTELLPQLLEQGLVQRLPYSPPFQAPYPAWYNTKAHCDYHSGTEGHATEDCFRLKQAVQALVIGGRLNFHTTDQAVLTQKQVDNQVSVIGSGEVLKRKLNEVETPFGFIYKVLTNADMLELGEYGDGDHEEVCPYHGLVHGIRQCREFRVKVQKLMEERRVEFYSKAKEGEIDTSPKQEHPPVMPDAPMGHSFPPMPYVMKQF</sequence>
<accession>A0A1R3H943</accession>
<dbReference type="EMBL" id="AWWV01012476">
    <property type="protein sequence ID" value="OMO66862.1"/>
    <property type="molecule type" value="Genomic_DNA"/>
</dbReference>
<protein>
    <submittedName>
        <fullName evidence="3">Uncharacterized protein</fullName>
    </submittedName>
</protein>
<evidence type="ECO:0000256" key="1">
    <source>
        <dbReference type="SAM" id="Coils"/>
    </source>
</evidence>
<feature type="compositionally biased region" description="Basic and acidic residues" evidence="2">
    <location>
        <begin position="438"/>
        <end position="450"/>
    </location>
</feature>
<dbReference type="Gramene" id="OMO66862">
    <property type="protein sequence ID" value="OMO66862"/>
    <property type="gene ID" value="CCACVL1_20959"/>
</dbReference>
<dbReference type="PANTHER" id="PTHR32108">
    <property type="entry name" value="DNA-DIRECTED RNA POLYMERASE SUBUNIT ALPHA"/>
    <property type="match status" value="1"/>
</dbReference>
<proteinExistence type="predicted"/>
<gene>
    <name evidence="3" type="ORF">CCACVL1_20959</name>
</gene>
<name>A0A1R3H943_COCAP</name>
<dbReference type="AlphaFoldDB" id="A0A1R3H943"/>